<accession>A0AAN1N823</accession>
<dbReference type="AlphaFoldDB" id="A0AAN1N823"/>
<dbReference type="RefSeq" id="WP_005981974.1">
    <property type="nucleotide sequence ID" value="NZ_BAABXY010000001.1"/>
</dbReference>
<dbReference type="Proteomes" id="UP000249008">
    <property type="component" value="Chromosome 1"/>
</dbReference>
<evidence type="ECO:0000259" key="1">
    <source>
        <dbReference type="Pfam" id="PF12728"/>
    </source>
</evidence>
<proteinExistence type="predicted"/>
<dbReference type="GeneID" id="78453576"/>
<protein>
    <submittedName>
        <fullName evidence="2">DNA binding domain, excisionase family</fullName>
    </submittedName>
</protein>
<evidence type="ECO:0000313" key="4">
    <source>
        <dbReference type="Proteomes" id="UP000249008"/>
    </source>
</evidence>
<dbReference type="InterPro" id="IPR041657">
    <property type="entry name" value="HTH_17"/>
</dbReference>
<organism evidence="2 4">
    <name type="scientific">Fusobacterium ulcerans</name>
    <dbReference type="NCBI Taxonomy" id="861"/>
    <lineage>
        <taxon>Bacteria</taxon>
        <taxon>Fusobacteriati</taxon>
        <taxon>Fusobacteriota</taxon>
        <taxon>Fusobacteriia</taxon>
        <taxon>Fusobacteriales</taxon>
        <taxon>Fusobacteriaceae</taxon>
        <taxon>Fusobacterium</taxon>
    </lineage>
</organism>
<feature type="domain" description="Helix-turn-helix" evidence="1">
    <location>
        <begin position="34"/>
        <end position="74"/>
    </location>
</feature>
<evidence type="ECO:0000313" key="3">
    <source>
        <dbReference type="EMBL" id="SQJ09311.1"/>
    </source>
</evidence>
<sequence>MEREEYIFKKLGNLSPMNKTLADEIVKELGEWATINEVAKYFKKHRNTIYNKVEEGDILHRKMGTSILIYTRSLIFLLE</sequence>
<name>A0AAN1N823_9FUSO</name>
<evidence type="ECO:0000313" key="2">
    <source>
        <dbReference type="EMBL" id="SQJ06666.1"/>
    </source>
</evidence>
<gene>
    <name evidence="2" type="ORF">NCTC12112_01990</name>
    <name evidence="3" type="ORF">NCTC12112_02295</name>
</gene>
<reference evidence="2 4" key="1">
    <citation type="submission" date="2018-06" db="EMBL/GenBank/DDBJ databases">
        <authorList>
            <consortium name="Pathogen Informatics"/>
            <person name="Doyle S."/>
        </authorList>
    </citation>
    <scope>NUCLEOTIDE SEQUENCE [LARGE SCALE GENOMIC DNA]</scope>
    <source>
        <strain evidence="2 4">NCTC12112</strain>
    </source>
</reference>
<dbReference type="KEGG" id="ful:C4N20_02065"/>
<dbReference type="Pfam" id="PF12728">
    <property type="entry name" value="HTH_17"/>
    <property type="match status" value="1"/>
</dbReference>
<dbReference type="EMBL" id="LS483487">
    <property type="protein sequence ID" value="SQJ09311.1"/>
    <property type="molecule type" value="Genomic_DNA"/>
</dbReference>
<dbReference type="KEGG" id="ful:C4N20_00590"/>
<dbReference type="EMBL" id="LS483487">
    <property type="protein sequence ID" value="SQJ06666.1"/>
    <property type="molecule type" value="Genomic_DNA"/>
</dbReference>